<protein>
    <submittedName>
        <fullName evidence="1">Uncharacterized protein</fullName>
    </submittedName>
</protein>
<keyword evidence="2" id="KW-1185">Reference proteome</keyword>
<dbReference type="Proteomes" id="UP000198362">
    <property type="component" value="Unassembled WGS sequence"/>
</dbReference>
<evidence type="ECO:0000313" key="1">
    <source>
        <dbReference type="EMBL" id="SNT31655.1"/>
    </source>
</evidence>
<proteinExistence type="predicted"/>
<evidence type="ECO:0000313" key="2">
    <source>
        <dbReference type="Proteomes" id="UP000198362"/>
    </source>
</evidence>
<dbReference type="AlphaFoldDB" id="A0A239LMP5"/>
<accession>A0A239LMP5</accession>
<dbReference type="RefSeq" id="WP_089248332.1">
    <property type="nucleotide sequence ID" value="NZ_FZPH01000004.1"/>
</dbReference>
<organism evidence="1 2">
    <name type="scientific">Asanoa hainanensis</name>
    <dbReference type="NCBI Taxonomy" id="560556"/>
    <lineage>
        <taxon>Bacteria</taxon>
        <taxon>Bacillati</taxon>
        <taxon>Actinomycetota</taxon>
        <taxon>Actinomycetes</taxon>
        <taxon>Micromonosporales</taxon>
        <taxon>Micromonosporaceae</taxon>
        <taxon>Asanoa</taxon>
    </lineage>
</organism>
<reference evidence="1 2" key="1">
    <citation type="submission" date="2017-06" db="EMBL/GenBank/DDBJ databases">
        <authorList>
            <person name="Kim H.J."/>
            <person name="Triplett B.A."/>
        </authorList>
    </citation>
    <scope>NUCLEOTIDE SEQUENCE [LARGE SCALE GENOMIC DNA]</scope>
    <source>
        <strain evidence="1 2">CGMCC 4.5593</strain>
    </source>
</reference>
<name>A0A239LMP5_9ACTN</name>
<dbReference type="OrthoDB" id="871648at2"/>
<gene>
    <name evidence="1" type="ORF">SAMN05421812_104444</name>
</gene>
<sequence>MTAPTRRSDAAFWNVVPARQYWQEAVTIRREWLDHGLSTSPADRETAERSVAAVYARMSRPRPRFEWVDSPAKALALVDGWPTLDDLYHWIRDPRGRPALASDLATVASRLRAALSAGVAYADPELSPARKPGKSKEPWPELPPLDALDRGVPLAVVLHQSVRGSLHRSLGKGFRQPVRAALGHAAPVCWYGQQDACWIGYYDTLRRLGLADWSPGTTDHFGVWADLTRSCGWWWPGEQVCVLVDRPARVRVEPVPGGLHDEVALASVVYRDGWRPV</sequence>
<dbReference type="EMBL" id="FZPH01000004">
    <property type="protein sequence ID" value="SNT31655.1"/>
    <property type="molecule type" value="Genomic_DNA"/>
</dbReference>